<protein>
    <submittedName>
        <fullName evidence="2">Uncharacterized protein</fullName>
    </submittedName>
</protein>
<evidence type="ECO:0000313" key="3">
    <source>
        <dbReference type="Proteomes" id="UP000299102"/>
    </source>
</evidence>
<proteinExistence type="predicted"/>
<feature type="compositionally biased region" description="Gly residues" evidence="1">
    <location>
        <begin position="161"/>
        <end position="175"/>
    </location>
</feature>
<dbReference type="Proteomes" id="UP000299102">
    <property type="component" value="Unassembled WGS sequence"/>
</dbReference>
<sequence>MNVRTSSTLQPYRVAQPIHILTRREWLRRKKSGSQKMPAPAPPPAAASQRLSLLLRLLAKADFILYESMISNYSAAPVEIHKSRVRGHGVGGEGEPYGGRGGSCDRGYAAVTTQDGLKKQKGKSPRGETGASSSRPGRPPLPATENRIIIAKRNGSVPAGPAGGPRGGAGVEKYK</sequence>
<organism evidence="2 3">
    <name type="scientific">Eumeta variegata</name>
    <name type="common">Bagworm moth</name>
    <name type="synonym">Eumeta japonica</name>
    <dbReference type="NCBI Taxonomy" id="151549"/>
    <lineage>
        <taxon>Eukaryota</taxon>
        <taxon>Metazoa</taxon>
        <taxon>Ecdysozoa</taxon>
        <taxon>Arthropoda</taxon>
        <taxon>Hexapoda</taxon>
        <taxon>Insecta</taxon>
        <taxon>Pterygota</taxon>
        <taxon>Neoptera</taxon>
        <taxon>Endopterygota</taxon>
        <taxon>Lepidoptera</taxon>
        <taxon>Glossata</taxon>
        <taxon>Ditrysia</taxon>
        <taxon>Tineoidea</taxon>
        <taxon>Psychidae</taxon>
        <taxon>Oiketicinae</taxon>
        <taxon>Eumeta</taxon>
    </lineage>
</organism>
<feature type="compositionally biased region" description="Gly residues" evidence="1">
    <location>
        <begin position="88"/>
        <end position="104"/>
    </location>
</feature>
<evidence type="ECO:0000313" key="2">
    <source>
        <dbReference type="EMBL" id="GBP58669.1"/>
    </source>
</evidence>
<keyword evidence="3" id="KW-1185">Reference proteome</keyword>
<comment type="caution">
    <text evidence="2">The sequence shown here is derived from an EMBL/GenBank/DDBJ whole genome shotgun (WGS) entry which is preliminary data.</text>
</comment>
<reference evidence="2 3" key="1">
    <citation type="journal article" date="2019" name="Commun. Biol.">
        <title>The bagworm genome reveals a unique fibroin gene that provides high tensile strength.</title>
        <authorList>
            <person name="Kono N."/>
            <person name="Nakamura H."/>
            <person name="Ohtoshi R."/>
            <person name="Tomita M."/>
            <person name="Numata K."/>
            <person name="Arakawa K."/>
        </authorList>
    </citation>
    <scope>NUCLEOTIDE SEQUENCE [LARGE SCALE GENOMIC DNA]</scope>
</reference>
<name>A0A4C1X8J2_EUMVA</name>
<evidence type="ECO:0000256" key="1">
    <source>
        <dbReference type="SAM" id="MobiDB-lite"/>
    </source>
</evidence>
<dbReference type="AlphaFoldDB" id="A0A4C1X8J2"/>
<accession>A0A4C1X8J2</accession>
<dbReference type="EMBL" id="BGZK01000742">
    <property type="protein sequence ID" value="GBP58669.1"/>
    <property type="molecule type" value="Genomic_DNA"/>
</dbReference>
<gene>
    <name evidence="2" type="ORF">EVAR_97072_1</name>
</gene>
<feature type="region of interest" description="Disordered" evidence="1">
    <location>
        <begin position="86"/>
        <end position="175"/>
    </location>
</feature>